<feature type="domain" description="C2H2-type" evidence="8">
    <location>
        <begin position="337"/>
        <end position="367"/>
    </location>
</feature>
<feature type="region of interest" description="Disordered" evidence="7">
    <location>
        <begin position="1"/>
        <end position="25"/>
    </location>
</feature>
<gene>
    <name evidence="9" type="ORF">BGZ95_001549</name>
</gene>
<dbReference type="PROSITE" id="PS50157">
    <property type="entry name" value="ZINC_FINGER_C2H2_2"/>
    <property type="match status" value="3"/>
</dbReference>
<comment type="caution">
    <text evidence="9">The sequence shown here is derived from an EMBL/GenBank/DDBJ whole genome shotgun (WGS) entry which is preliminary data.</text>
</comment>
<dbReference type="EMBL" id="JAAAIL010001314">
    <property type="protein sequence ID" value="KAG0270769.1"/>
    <property type="molecule type" value="Genomic_DNA"/>
</dbReference>
<dbReference type="Gene3D" id="3.30.160.60">
    <property type="entry name" value="Classic Zinc Finger"/>
    <property type="match status" value="2"/>
</dbReference>
<dbReference type="SMART" id="SM00355">
    <property type="entry name" value="ZnF_C2H2"/>
    <property type="match status" value="3"/>
</dbReference>
<accession>A0AAD4D6Q8</accession>
<keyword evidence="3 6" id="KW-0863">Zinc-finger</keyword>
<feature type="domain" description="C2H2-type" evidence="8">
    <location>
        <begin position="309"/>
        <end position="336"/>
    </location>
</feature>
<dbReference type="GO" id="GO:0000978">
    <property type="term" value="F:RNA polymerase II cis-regulatory region sequence-specific DNA binding"/>
    <property type="evidence" value="ECO:0007669"/>
    <property type="project" value="TreeGrafter"/>
</dbReference>
<evidence type="ECO:0000259" key="8">
    <source>
        <dbReference type="PROSITE" id="PS50157"/>
    </source>
</evidence>
<dbReference type="InterPro" id="IPR036236">
    <property type="entry name" value="Znf_C2H2_sf"/>
</dbReference>
<dbReference type="SUPFAM" id="SSF57667">
    <property type="entry name" value="beta-beta-alpha zinc fingers"/>
    <property type="match status" value="1"/>
</dbReference>
<evidence type="ECO:0000256" key="5">
    <source>
        <dbReference type="ARBA" id="ARBA00023242"/>
    </source>
</evidence>
<evidence type="ECO:0000313" key="9">
    <source>
        <dbReference type="EMBL" id="KAG0270769.1"/>
    </source>
</evidence>
<dbReference type="InterPro" id="IPR013087">
    <property type="entry name" value="Znf_C2H2_type"/>
</dbReference>
<protein>
    <recommendedName>
        <fullName evidence="8">C2H2-type domain-containing protein</fullName>
    </recommendedName>
</protein>
<organism evidence="9 10">
    <name type="scientific">Linnemannia exigua</name>
    <dbReference type="NCBI Taxonomy" id="604196"/>
    <lineage>
        <taxon>Eukaryota</taxon>
        <taxon>Fungi</taxon>
        <taxon>Fungi incertae sedis</taxon>
        <taxon>Mucoromycota</taxon>
        <taxon>Mortierellomycotina</taxon>
        <taxon>Mortierellomycetes</taxon>
        <taxon>Mortierellales</taxon>
        <taxon>Mortierellaceae</taxon>
        <taxon>Linnemannia</taxon>
    </lineage>
</organism>
<keyword evidence="2" id="KW-0677">Repeat</keyword>
<feature type="compositionally biased region" description="Polar residues" evidence="7">
    <location>
        <begin position="233"/>
        <end position="243"/>
    </location>
</feature>
<feature type="compositionally biased region" description="Basic residues" evidence="7">
    <location>
        <begin position="244"/>
        <end position="253"/>
    </location>
</feature>
<dbReference type="Proteomes" id="UP001194580">
    <property type="component" value="Unassembled WGS sequence"/>
</dbReference>
<keyword evidence="5" id="KW-0539">Nucleus</keyword>
<dbReference type="Pfam" id="PF00096">
    <property type="entry name" value="zf-C2H2"/>
    <property type="match status" value="1"/>
</dbReference>
<dbReference type="InterPro" id="IPR050527">
    <property type="entry name" value="Snail/Krueppel_Znf"/>
</dbReference>
<evidence type="ECO:0000256" key="4">
    <source>
        <dbReference type="ARBA" id="ARBA00022833"/>
    </source>
</evidence>
<evidence type="ECO:0000313" key="10">
    <source>
        <dbReference type="Proteomes" id="UP001194580"/>
    </source>
</evidence>
<proteinExistence type="predicted"/>
<evidence type="ECO:0000256" key="1">
    <source>
        <dbReference type="ARBA" id="ARBA00022723"/>
    </source>
</evidence>
<keyword evidence="10" id="KW-1185">Reference proteome</keyword>
<evidence type="ECO:0000256" key="3">
    <source>
        <dbReference type="ARBA" id="ARBA00022771"/>
    </source>
</evidence>
<name>A0AAD4D6Q8_9FUNG</name>
<evidence type="ECO:0000256" key="7">
    <source>
        <dbReference type="SAM" id="MobiDB-lite"/>
    </source>
</evidence>
<sequence>MQVHPSSPNHYYTTSQTDQQHPYNPNMFAATSSPQYTLLFQEQQQQQQNTNNNNGAGNEEMLFALERLVMGISPFPPTMPTLAKPTCPSLDDQLMADMTSPSIPSIVLNEQSLDMLQQFYQNQDSQNNNQYNNHEQSDCSSTSRSGSPPASPYSYASSLVSSPAMPLLDYNNHHHQQHNYMVAQQQEYRHFDQMNSMPLNLPPIEAYMAPSAAILSHAHHTHSHQCTHHTQQPLSSVMPSSTYKKPKTHHRRSSSSASSAISAYESTASCGYRASSISSICSATSTTSTIDANAATSITTKAVRPVKSYACPTCTKPFPTRTQLKSHMAIHTDLFPFPCQYAGCELHFKRKHDLRRHVDAKHALVKKYLCTGGCGEGFGRRDQMVRHLRRGTCGKGFQTE</sequence>
<keyword evidence="1" id="KW-0479">Metal-binding</keyword>
<reference evidence="9" key="1">
    <citation type="journal article" date="2020" name="Fungal Divers.">
        <title>Resolving the Mortierellaceae phylogeny through synthesis of multi-gene phylogenetics and phylogenomics.</title>
        <authorList>
            <person name="Vandepol N."/>
            <person name="Liber J."/>
            <person name="Desiro A."/>
            <person name="Na H."/>
            <person name="Kennedy M."/>
            <person name="Barry K."/>
            <person name="Grigoriev I.V."/>
            <person name="Miller A.N."/>
            <person name="O'Donnell K."/>
            <person name="Stajich J.E."/>
            <person name="Bonito G."/>
        </authorList>
    </citation>
    <scope>NUCLEOTIDE SEQUENCE</scope>
    <source>
        <strain evidence="9">NRRL 28262</strain>
    </source>
</reference>
<evidence type="ECO:0000256" key="2">
    <source>
        <dbReference type="ARBA" id="ARBA00022737"/>
    </source>
</evidence>
<dbReference type="GO" id="GO:0000981">
    <property type="term" value="F:DNA-binding transcription factor activity, RNA polymerase II-specific"/>
    <property type="evidence" value="ECO:0007669"/>
    <property type="project" value="TreeGrafter"/>
</dbReference>
<feature type="region of interest" description="Disordered" evidence="7">
    <location>
        <begin position="227"/>
        <end position="257"/>
    </location>
</feature>
<evidence type="ECO:0000256" key="6">
    <source>
        <dbReference type="PROSITE-ProRule" id="PRU00042"/>
    </source>
</evidence>
<dbReference type="GO" id="GO:0008270">
    <property type="term" value="F:zinc ion binding"/>
    <property type="evidence" value="ECO:0007669"/>
    <property type="project" value="UniProtKB-KW"/>
</dbReference>
<dbReference type="PROSITE" id="PS00028">
    <property type="entry name" value="ZINC_FINGER_C2H2_1"/>
    <property type="match status" value="1"/>
</dbReference>
<dbReference type="PANTHER" id="PTHR24388">
    <property type="entry name" value="ZINC FINGER PROTEIN"/>
    <property type="match status" value="1"/>
</dbReference>
<dbReference type="PANTHER" id="PTHR24388:SF53">
    <property type="entry name" value="CHORION TRANSCRIPTION FACTOR CF2-RELATED"/>
    <property type="match status" value="1"/>
</dbReference>
<keyword evidence="4" id="KW-0862">Zinc</keyword>
<dbReference type="AlphaFoldDB" id="A0AAD4D6Q8"/>
<feature type="domain" description="C2H2-type" evidence="8">
    <location>
        <begin position="368"/>
        <end position="396"/>
    </location>
</feature>
<feature type="region of interest" description="Disordered" evidence="7">
    <location>
        <begin position="125"/>
        <end position="157"/>
    </location>
</feature>